<comment type="similarity">
    <text evidence="1">Belongs to the 'phage' integrase family.</text>
</comment>
<keyword evidence="3 5" id="KW-0238">DNA-binding</keyword>
<dbReference type="GO" id="GO:0006310">
    <property type="term" value="P:DNA recombination"/>
    <property type="evidence" value="ECO:0007669"/>
    <property type="project" value="UniProtKB-KW"/>
</dbReference>
<dbReference type="InterPro" id="IPR010998">
    <property type="entry name" value="Integrase_recombinase_N"/>
</dbReference>
<dbReference type="GO" id="GO:0015074">
    <property type="term" value="P:DNA integration"/>
    <property type="evidence" value="ECO:0007669"/>
    <property type="project" value="UniProtKB-KW"/>
</dbReference>
<dbReference type="eggNOG" id="COG0582">
    <property type="taxonomic scope" value="Bacteria"/>
</dbReference>
<dbReference type="OrthoDB" id="1493636at2"/>
<evidence type="ECO:0000313" key="8">
    <source>
        <dbReference type="EMBL" id="SET12255.1"/>
    </source>
</evidence>
<evidence type="ECO:0000313" key="9">
    <source>
        <dbReference type="Proteomes" id="UP000023772"/>
    </source>
</evidence>
<dbReference type="EMBL" id="CP007451">
    <property type="protein sequence ID" value="AHW61454.1"/>
    <property type="molecule type" value="Genomic_DNA"/>
</dbReference>
<name>X5DJX4_9BACT</name>
<protein>
    <submittedName>
        <fullName evidence="8">Site-specific recombinase XerD</fullName>
    </submittedName>
</protein>
<dbReference type="PANTHER" id="PTHR30349:SF64">
    <property type="entry name" value="PROPHAGE INTEGRASE INTD-RELATED"/>
    <property type="match status" value="1"/>
</dbReference>
<organism evidence="8 10">
    <name type="scientific">Draconibacterium orientale</name>
    <dbReference type="NCBI Taxonomy" id="1168034"/>
    <lineage>
        <taxon>Bacteria</taxon>
        <taxon>Pseudomonadati</taxon>
        <taxon>Bacteroidota</taxon>
        <taxon>Bacteroidia</taxon>
        <taxon>Marinilabiliales</taxon>
        <taxon>Prolixibacteraceae</taxon>
        <taxon>Draconibacterium</taxon>
    </lineage>
</organism>
<evidence type="ECO:0000256" key="2">
    <source>
        <dbReference type="ARBA" id="ARBA00022908"/>
    </source>
</evidence>
<dbReference type="InterPro" id="IPR002104">
    <property type="entry name" value="Integrase_catalytic"/>
</dbReference>
<keyword evidence="4" id="KW-0233">DNA recombination</keyword>
<dbReference type="Proteomes" id="UP000181981">
    <property type="component" value="Unassembled WGS sequence"/>
</dbReference>
<dbReference type="PROSITE" id="PS51900">
    <property type="entry name" value="CB"/>
    <property type="match status" value="1"/>
</dbReference>
<evidence type="ECO:0000259" key="6">
    <source>
        <dbReference type="PROSITE" id="PS51900"/>
    </source>
</evidence>
<evidence type="ECO:0000256" key="4">
    <source>
        <dbReference type="ARBA" id="ARBA00023172"/>
    </source>
</evidence>
<dbReference type="InterPro" id="IPR011010">
    <property type="entry name" value="DNA_brk_join_enz"/>
</dbReference>
<dbReference type="STRING" id="1168034.FH5T_01355"/>
<reference evidence="8 10" key="2">
    <citation type="submission" date="2016-10" db="EMBL/GenBank/DDBJ databases">
        <authorList>
            <person name="de Groot N.N."/>
        </authorList>
    </citation>
    <scope>NUCLEOTIDE SEQUENCE [LARGE SCALE GENOMIC DNA]</scope>
    <source>
        <strain evidence="8 10">DSM 25947</strain>
    </source>
</reference>
<sequence>MSYNTNVRFVLKNINSKDVGCVNLEIVFIHKENKKKIRRYVNTGEYVNKNNFDSNGIKSHRHSLKSAKLLVEKRKLEIEELLRNLELNNGEITPDIYDVSQRINEDAKKNIFELFDKFIEYKTKKVESRTIQKYNTLKVVLEEFIPKKKHKNTYTTDITLDFLEELTTYLSDKKDLSINTIAKYQSVLNTFMDYLTDTLKVNKNLAYKEYQKISRKKESESKVVLLKEHVQKIIDWTTDDKTLETVKDLFLFQIMTGVRISDLLRISKYFVKNQMLSFQMFKTTTTVNIPLHPMAKEILTKYDYKIGAKCKEIGENQYNTFIKDVCKNAGLTEEVSSLRITLNKKIPVETPLYKLVSSHVGRTTFVTNCLISGISPFIVMGYTGHRKIETLHYYMKIAGDISQDAFIKYEDYFKFK</sequence>
<dbReference type="InterPro" id="IPR013762">
    <property type="entry name" value="Integrase-like_cat_sf"/>
</dbReference>
<dbReference type="Proteomes" id="UP000023772">
    <property type="component" value="Chromosome"/>
</dbReference>
<dbReference type="Gene3D" id="1.10.150.130">
    <property type="match status" value="1"/>
</dbReference>
<dbReference type="KEGG" id="dori:FH5T_01355"/>
<dbReference type="RefSeq" id="WP_038554579.1">
    <property type="nucleotide sequence ID" value="NZ_FOHT01000006.1"/>
</dbReference>
<evidence type="ECO:0000256" key="5">
    <source>
        <dbReference type="PROSITE-ProRule" id="PRU01248"/>
    </source>
</evidence>
<dbReference type="InterPro" id="IPR050090">
    <property type="entry name" value="Tyrosine_recombinase_XerCD"/>
</dbReference>
<evidence type="ECO:0000313" key="10">
    <source>
        <dbReference type="Proteomes" id="UP000181981"/>
    </source>
</evidence>
<dbReference type="PANTHER" id="PTHR30349">
    <property type="entry name" value="PHAGE INTEGRASE-RELATED"/>
    <property type="match status" value="1"/>
</dbReference>
<dbReference type="InterPro" id="IPR025269">
    <property type="entry name" value="SAM-like_dom"/>
</dbReference>
<proteinExistence type="inferred from homology"/>
<evidence type="ECO:0000256" key="3">
    <source>
        <dbReference type="ARBA" id="ARBA00023125"/>
    </source>
</evidence>
<gene>
    <name evidence="7" type="ORF">FH5T_01355</name>
    <name evidence="8" type="ORF">SAMN05444285_10686</name>
</gene>
<evidence type="ECO:0000256" key="1">
    <source>
        <dbReference type="ARBA" id="ARBA00008857"/>
    </source>
</evidence>
<dbReference type="AlphaFoldDB" id="X5DJX4"/>
<dbReference type="SUPFAM" id="SSF56349">
    <property type="entry name" value="DNA breaking-rejoining enzymes"/>
    <property type="match status" value="1"/>
</dbReference>
<dbReference type="Pfam" id="PF00589">
    <property type="entry name" value="Phage_integrase"/>
    <property type="match status" value="1"/>
</dbReference>
<dbReference type="Gene3D" id="1.10.443.10">
    <property type="entry name" value="Intergrase catalytic core"/>
    <property type="match status" value="1"/>
</dbReference>
<dbReference type="HOGENOM" id="CLU_033139_7_1_10"/>
<dbReference type="EMBL" id="FOHT01000006">
    <property type="protein sequence ID" value="SET12255.1"/>
    <property type="molecule type" value="Genomic_DNA"/>
</dbReference>
<reference evidence="7 9" key="1">
    <citation type="submission" date="2014-03" db="EMBL/GenBank/DDBJ databases">
        <title>Complete genome sequence of a deeply braunched marine Bacteroidia bacterium Draconibacterium orientale type strain FH5T.</title>
        <authorList>
            <person name="Li X."/>
            <person name="Wang X."/>
            <person name="Xie Z."/>
            <person name="Du Z."/>
            <person name="Chen G."/>
        </authorList>
    </citation>
    <scope>NUCLEOTIDE SEQUENCE [LARGE SCALE GENOMIC DNA]</scope>
    <source>
        <strain evidence="7 9">FH5</strain>
    </source>
</reference>
<dbReference type="GO" id="GO:0003677">
    <property type="term" value="F:DNA binding"/>
    <property type="evidence" value="ECO:0007669"/>
    <property type="project" value="UniProtKB-UniRule"/>
</dbReference>
<dbReference type="Pfam" id="PF13102">
    <property type="entry name" value="Phage_int_SAM_5"/>
    <property type="match status" value="1"/>
</dbReference>
<accession>X5DJX4</accession>
<evidence type="ECO:0000313" key="7">
    <source>
        <dbReference type="EMBL" id="AHW61454.1"/>
    </source>
</evidence>
<keyword evidence="2" id="KW-0229">DNA integration</keyword>
<keyword evidence="9" id="KW-1185">Reference proteome</keyword>
<feature type="domain" description="Core-binding (CB)" evidence="6">
    <location>
        <begin position="109"/>
        <end position="196"/>
    </location>
</feature>
<dbReference type="InterPro" id="IPR044068">
    <property type="entry name" value="CB"/>
</dbReference>